<dbReference type="InterPro" id="IPR043502">
    <property type="entry name" value="DNA/RNA_pol_sf"/>
</dbReference>
<feature type="domain" description="Reverse transcriptase Ty1/copia-type" evidence="1">
    <location>
        <begin position="510"/>
        <end position="551"/>
    </location>
</feature>
<keyword evidence="2" id="KW-0548">Nucleotidyltransferase</keyword>
<organism evidence="2">
    <name type="scientific">Tanacetum cinerariifolium</name>
    <name type="common">Dalmatian daisy</name>
    <name type="synonym">Chrysanthemum cinerariifolium</name>
    <dbReference type="NCBI Taxonomy" id="118510"/>
    <lineage>
        <taxon>Eukaryota</taxon>
        <taxon>Viridiplantae</taxon>
        <taxon>Streptophyta</taxon>
        <taxon>Embryophyta</taxon>
        <taxon>Tracheophyta</taxon>
        <taxon>Spermatophyta</taxon>
        <taxon>Magnoliopsida</taxon>
        <taxon>eudicotyledons</taxon>
        <taxon>Gunneridae</taxon>
        <taxon>Pentapetalae</taxon>
        <taxon>asterids</taxon>
        <taxon>campanulids</taxon>
        <taxon>Asterales</taxon>
        <taxon>Asteraceae</taxon>
        <taxon>Asteroideae</taxon>
        <taxon>Anthemideae</taxon>
        <taxon>Anthemidinae</taxon>
        <taxon>Tanacetum</taxon>
    </lineage>
</organism>
<sequence length="784" mass="90015">MGTSKDAECSNCKHLLDKITVLEATWMLVEGDSPVEFNINVAMEDEVTYGNLCRDTVLVVDNHQKVQNKKRKRKPKALKNDKSDFQGLGVISINGKKIDLPYLACDASDEFEAKLSKMTEGMIKEAEFMGVLKGLEGKWSSTKKRRKFVKATIFGDAFPKNWRILLGLRPRVNPFSLYCCKFESPSGIQFDSCKEAAFYIKSLYDVNPLEQGDVMLTKNDSHVDNQHKVPMRKRTRKSTAVENSDEDYKGLGVTKVNGEMMDLNHLARAGDIIWERRIYVYAATIEKLLPVNWQILISLGPHAHQPSLHCWKFVRERFYPIGMQEQGTTCYITGKHARTPFPQQAKYRSKTTLDLIYGDLYQFRHQHLQDQAFGVFKEFKTRAEKEHGTKIKTFRNIEEGNSHQMNSTKVSNDEKWIEAMQVEIDSINKNNIWKLTTLPQDHKAIGLKWVFKTKRDANGEILKHKARLVAKGYIQEHGIDFDEVFAPFARIETIRLILALAAYNKWETEDKEKVYRLRKALYGLRQAPRAWYTKLDKTLKLLNFKKCALEHAKEIESFKYQMQEQFEMSDLGLLVYYLGIEVTQKWGEISIKQTGYATKILKDTGMLDCNDAKIPMEPGLKLTKLSYSDSSYGVNTQEGKDTTGIVFYFGNSPITWSTKKQGTVALSSCKSEFIAATAIATQALWLKRLLSKITDSNEENITIHVDNKSAIALIKNPVFHGRSEHIDTKYHFIRECVEKEDLTVEHISGEQQRADILKKALPMIRFVTMRHILGVKNLLQHDQD</sequence>
<reference evidence="2" key="1">
    <citation type="journal article" date="2019" name="Sci. Rep.">
        <title>Draft genome of Tanacetum cinerariifolium, the natural source of mosquito coil.</title>
        <authorList>
            <person name="Yamashiro T."/>
            <person name="Shiraishi A."/>
            <person name="Satake H."/>
            <person name="Nakayama K."/>
        </authorList>
    </citation>
    <scope>NUCLEOTIDE SEQUENCE</scope>
</reference>
<protein>
    <submittedName>
        <fullName evidence="2">Ribonuclease H-like domain, reverse transcriptase, RNA-dependent DNA polymerase</fullName>
    </submittedName>
</protein>
<gene>
    <name evidence="2" type="ORF">Tci_063636</name>
</gene>
<keyword evidence="2" id="KW-0808">Transferase</keyword>
<dbReference type="PANTHER" id="PTHR37701:SF10">
    <property type="entry name" value="ZINC FINGER, C2H2-LIKE, DNA-BINDING DOMAIN PROTEIN-RELATED"/>
    <property type="match status" value="1"/>
</dbReference>
<dbReference type="AlphaFoldDB" id="A0A6L2NZF3"/>
<dbReference type="PANTHER" id="PTHR37701">
    <property type="entry name" value="METHYL-CPG-BINDING DOMAIN-CONTAINING PROTEIN 8"/>
    <property type="match status" value="1"/>
</dbReference>
<keyword evidence="2" id="KW-0695">RNA-directed DNA polymerase</keyword>
<dbReference type="GO" id="GO:0003964">
    <property type="term" value="F:RNA-directed DNA polymerase activity"/>
    <property type="evidence" value="ECO:0007669"/>
    <property type="project" value="UniProtKB-KW"/>
</dbReference>
<dbReference type="InterPro" id="IPR037472">
    <property type="entry name" value="MBD8"/>
</dbReference>
<name>A0A6L2NZF3_TANCI</name>
<accession>A0A6L2NZF3</accession>
<comment type="caution">
    <text evidence="2">The sequence shown here is derived from an EMBL/GenBank/DDBJ whole genome shotgun (WGS) entry which is preliminary data.</text>
</comment>
<feature type="domain" description="Reverse transcriptase Ty1/copia-type" evidence="1">
    <location>
        <begin position="430"/>
        <end position="507"/>
    </location>
</feature>
<dbReference type="SUPFAM" id="SSF56672">
    <property type="entry name" value="DNA/RNA polymerases"/>
    <property type="match status" value="1"/>
</dbReference>
<dbReference type="CDD" id="cd09272">
    <property type="entry name" value="RNase_HI_RT_Ty1"/>
    <property type="match status" value="1"/>
</dbReference>
<dbReference type="InterPro" id="IPR013103">
    <property type="entry name" value="RVT_2"/>
</dbReference>
<evidence type="ECO:0000313" key="2">
    <source>
        <dbReference type="EMBL" id="GEU91658.1"/>
    </source>
</evidence>
<feature type="domain" description="Reverse transcriptase Ty1/copia-type" evidence="1">
    <location>
        <begin position="552"/>
        <end position="617"/>
    </location>
</feature>
<evidence type="ECO:0000259" key="1">
    <source>
        <dbReference type="Pfam" id="PF07727"/>
    </source>
</evidence>
<dbReference type="EMBL" id="BKCJ010010453">
    <property type="protein sequence ID" value="GEU91658.1"/>
    <property type="molecule type" value="Genomic_DNA"/>
</dbReference>
<dbReference type="Pfam" id="PF07727">
    <property type="entry name" value="RVT_2"/>
    <property type="match status" value="3"/>
</dbReference>
<proteinExistence type="predicted"/>